<evidence type="ECO:0000313" key="1">
    <source>
        <dbReference type="EMBL" id="OJZ80142.1"/>
    </source>
</evidence>
<dbReference type="Proteomes" id="UP000184063">
    <property type="component" value="Unassembled WGS sequence"/>
</dbReference>
<organism evidence="1 2">
    <name type="scientific">Aspergillus luchuensis (strain CBS 106.47)</name>
    <dbReference type="NCBI Taxonomy" id="1137211"/>
    <lineage>
        <taxon>Eukaryota</taxon>
        <taxon>Fungi</taxon>
        <taxon>Dikarya</taxon>
        <taxon>Ascomycota</taxon>
        <taxon>Pezizomycotina</taxon>
        <taxon>Eurotiomycetes</taxon>
        <taxon>Eurotiomycetidae</taxon>
        <taxon>Eurotiales</taxon>
        <taxon>Aspergillaceae</taxon>
        <taxon>Aspergillus</taxon>
        <taxon>Aspergillus subgen. Circumdati</taxon>
    </lineage>
</organism>
<name>A0A1M3T075_ASPLC</name>
<dbReference type="EMBL" id="KV878260">
    <property type="protein sequence ID" value="OJZ80142.1"/>
    <property type="molecule type" value="Genomic_DNA"/>
</dbReference>
<sequence length="75" mass="8643">MGNHMNWRCRVVTVDPKNTNRIRIACRDVFEYQLVKKVAEAKINAGARVLRDDFTQSKATARTKLQCSMKMVISE</sequence>
<dbReference type="VEuPathDB" id="FungiDB:ASPFODRAFT_464650"/>
<dbReference type="AlphaFoldDB" id="A0A1M3T075"/>
<protein>
    <submittedName>
        <fullName evidence="1">Uncharacterized protein</fullName>
    </submittedName>
</protein>
<evidence type="ECO:0000313" key="2">
    <source>
        <dbReference type="Proteomes" id="UP000184063"/>
    </source>
</evidence>
<gene>
    <name evidence="1" type="ORF">ASPFODRAFT_464650</name>
</gene>
<proteinExistence type="predicted"/>
<accession>A0A1M3T075</accession>
<reference evidence="2" key="1">
    <citation type="journal article" date="2017" name="Genome Biol.">
        <title>Comparative genomics reveals high biological diversity and specific adaptations in the industrially and medically important fungal genus Aspergillus.</title>
        <authorList>
            <person name="de Vries R.P."/>
            <person name="Riley R."/>
            <person name="Wiebenga A."/>
            <person name="Aguilar-Osorio G."/>
            <person name="Amillis S."/>
            <person name="Uchima C.A."/>
            <person name="Anderluh G."/>
            <person name="Asadollahi M."/>
            <person name="Askin M."/>
            <person name="Barry K."/>
            <person name="Battaglia E."/>
            <person name="Bayram O."/>
            <person name="Benocci T."/>
            <person name="Braus-Stromeyer S.A."/>
            <person name="Caldana C."/>
            <person name="Canovas D."/>
            <person name="Cerqueira G.C."/>
            <person name="Chen F."/>
            <person name="Chen W."/>
            <person name="Choi C."/>
            <person name="Clum A."/>
            <person name="Dos Santos R.A."/>
            <person name="Damasio A.R."/>
            <person name="Diallinas G."/>
            <person name="Emri T."/>
            <person name="Fekete E."/>
            <person name="Flipphi M."/>
            <person name="Freyberg S."/>
            <person name="Gallo A."/>
            <person name="Gournas C."/>
            <person name="Habgood R."/>
            <person name="Hainaut M."/>
            <person name="Harispe M.L."/>
            <person name="Henrissat B."/>
            <person name="Hilden K.S."/>
            <person name="Hope R."/>
            <person name="Hossain A."/>
            <person name="Karabika E."/>
            <person name="Karaffa L."/>
            <person name="Karanyi Z."/>
            <person name="Krasevec N."/>
            <person name="Kuo A."/>
            <person name="Kusch H."/>
            <person name="LaButti K."/>
            <person name="Lagendijk E.L."/>
            <person name="Lapidus A."/>
            <person name="Levasseur A."/>
            <person name="Lindquist E."/>
            <person name="Lipzen A."/>
            <person name="Logrieco A.F."/>
            <person name="MacCabe A."/>
            <person name="Maekelae M.R."/>
            <person name="Malavazi I."/>
            <person name="Melin P."/>
            <person name="Meyer V."/>
            <person name="Mielnichuk N."/>
            <person name="Miskei M."/>
            <person name="Molnar A.P."/>
            <person name="Mule G."/>
            <person name="Ngan C.Y."/>
            <person name="Orejas M."/>
            <person name="Orosz E."/>
            <person name="Ouedraogo J.P."/>
            <person name="Overkamp K.M."/>
            <person name="Park H.-S."/>
            <person name="Perrone G."/>
            <person name="Piumi F."/>
            <person name="Punt P.J."/>
            <person name="Ram A.F."/>
            <person name="Ramon A."/>
            <person name="Rauscher S."/>
            <person name="Record E."/>
            <person name="Riano-Pachon D.M."/>
            <person name="Robert V."/>
            <person name="Roehrig J."/>
            <person name="Ruller R."/>
            <person name="Salamov A."/>
            <person name="Salih N.S."/>
            <person name="Samson R.A."/>
            <person name="Sandor E."/>
            <person name="Sanguinetti M."/>
            <person name="Schuetze T."/>
            <person name="Sepcic K."/>
            <person name="Shelest E."/>
            <person name="Sherlock G."/>
            <person name="Sophianopoulou V."/>
            <person name="Squina F.M."/>
            <person name="Sun H."/>
            <person name="Susca A."/>
            <person name="Todd R.B."/>
            <person name="Tsang A."/>
            <person name="Unkles S.E."/>
            <person name="van de Wiele N."/>
            <person name="van Rossen-Uffink D."/>
            <person name="Oliveira J.V."/>
            <person name="Vesth T.C."/>
            <person name="Visser J."/>
            <person name="Yu J.-H."/>
            <person name="Zhou M."/>
            <person name="Andersen M.R."/>
            <person name="Archer D.B."/>
            <person name="Baker S.E."/>
            <person name="Benoit I."/>
            <person name="Brakhage A.A."/>
            <person name="Braus G.H."/>
            <person name="Fischer R."/>
            <person name="Frisvad J.C."/>
            <person name="Goldman G.H."/>
            <person name="Houbraken J."/>
            <person name="Oakley B."/>
            <person name="Pocsi I."/>
            <person name="Scazzocchio C."/>
            <person name="Seiboth B."/>
            <person name="vanKuyk P.A."/>
            <person name="Wortman J."/>
            <person name="Dyer P.S."/>
            <person name="Grigoriev I.V."/>
        </authorList>
    </citation>
    <scope>NUCLEOTIDE SEQUENCE [LARGE SCALE GENOMIC DNA]</scope>
    <source>
        <strain evidence="2">CBS 106.47</strain>
    </source>
</reference>